<evidence type="ECO:0000256" key="1">
    <source>
        <dbReference type="SAM" id="Phobius"/>
    </source>
</evidence>
<reference evidence="3" key="1">
    <citation type="journal article" date="2017" name="Nat. Ecol. Evol.">
        <title>Genome expansion and lineage-specific genetic innovations in the forest pathogenic fungi Armillaria.</title>
        <authorList>
            <person name="Sipos G."/>
            <person name="Prasanna A.N."/>
            <person name="Walter M.C."/>
            <person name="O'Connor E."/>
            <person name="Balint B."/>
            <person name="Krizsan K."/>
            <person name="Kiss B."/>
            <person name="Hess J."/>
            <person name="Varga T."/>
            <person name="Slot J."/>
            <person name="Riley R."/>
            <person name="Boka B."/>
            <person name="Rigling D."/>
            <person name="Barry K."/>
            <person name="Lee J."/>
            <person name="Mihaltcheva S."/>
            <person name="LaButti K."/>
            <person name="Lipzen A."/>
            <person name="Waldron R."/>
            <person name="Moloney N.M."/>
            <person name="Sperisen C."/>
            <person name="Kredics L."/>
            <person name="Vagvoelgyi C."/>
            <person name="Patrignani A."/>
            <person name="Fitzpatrick D."/>
            <person name="Nagy I."/>
            <person name="Doyle S."/>
            <person name="Anderson J.B."/>
            <person name="Grigoriev I.V."/>
            <person name="Gueldener U."/>
            <person name="Muensterkoetter M."/>
            <person name="Nagy L.G."/>
        </authorList>
    </citation>
    <scope>NUCLEOTIDE SEQUENCE [LARGE SCALE GENOMIC DNA]</scope>
    <source>
        <strain evidence="3">C18/9</strain>
    </source>
</reference>
<feature type="transmembrane region" description="Helical" evidence="1">
    <location>
        <begin position="12"/>
        <end position="33"/>
    </location>
</feature>
<proteinExistence type="predicted"/>
<evidence type="ECO:0000313" key="2">
    <source>
        <dbReference type="EMBL" id="SJL15549.1"/>
    </source>
</evidence>
<keyword evidence="1" id="KW-0812">Transmembrane</keyword>
<dbReference type="OrthoDB" id="2985081at2759"/>
<protein>
    <submittedName>
        <fullName evidence="2">Uncharacterized protein</fullName>
    </submittedName>
</protein>
<sequence length="128" mass="14422">MASWISAQGMKSVMKLALSAVINIFIPKLAFYMHQSISRQPFFEGDKTKQKLQGKHGKVILNKALCCFGVDVWWSGACMLKISGFDAAGNMVFIVELANRMVDSKAWVYRADQPKETFDTNDYARVAY</sequence>
<organism evidence="2 3">
    <name type="scientific">Armillaria ostoyae</name>
    <name type="common">Armillaria root rot fungus</name>
    <dbReference type="NCBI Taxonomy" id="47428"/>
    <lineage>
        <taxon>Eukaryota</taxon>
        <taxon>Fungi</taxon>
        <taxon>Dikarya</taxon>
        <taxon>Basidiomycota</taxon>
        <taxon>Agaricomycotina</taxon>
        <taxon>Agaricomycetes</taxon>
        <taxon>Agaricomycetidae</taxon>
        <taxon>Agaricales</taxon>
        <taxon>Marasmiineae</taxon>
        <taxon>Physalacriaceae</taxon>
        <taxon>Armillaria</taxon>
    </lineage>
</organism>
<keyword evidence="1" id="KW-0472">Membrane</keyword>
<dbReference type="EMBL" id="FUEG01000029">
    <property type="protein sequence ID" value="SJL15549.1"/>
    <property type="molecule type" value="Genomic_DNA"/>
</dbReference>
<evidence type="ECO:0000313" key="3">
    <source>
        <dbReference type="Proteomes" id="UP000219338"/>
    </source>
</evidence>
<accession>A0A284S3I3</accession>
<dbReference type="OMA" id="INHYTIR"/>
<keyword evidence="1" id="KW-1133">Transmembrane helix</keyword>
<keyword evidence="3" id="KW-1185">Reference proteome</keyword>
<name>A0A284S3I3_ARMOS</name>
<gene>
    <name evidence="2" type="ORF">ARMOST_19050</name>
</gene>
<dbReference type="AlphaFoldDB" id="A0A284S3I3"/>
<dbReference type="Proteomes" id="UP000219338">
    <property type="component" value="Unassembled WGS sequence"/>
</dbReference>